<protein>
    <submittedName>
        <fullName evidence="4">Uncharacterized protein</fullName>
    </submittedName>
</protein>
<evidence type="ECO:0000256" key="2">
    <source>
        <dbReference type="ARBA" id="ARBA00022676"/>
    </source>
</evidence>
<dbReference type="GO" id="GO:0035251">
    <property type="term" value="F:UDP-glucosyltransferase activity"/>
    <property type="evidence" value="ECO:0007669"/>
    <property type="project" value="InterPro"/>
</dbReference>
<dbReference type="InterPro" id="IPR002213">
    <property type="entry name" value="UDP_glucos_trans"/>
</dbReference>
<dbReference type="FunFam" id="3.40.50.2000:FF:000088">
    <property type="entry name" value="Glycosyltransferase"/>
    <property type="match status" value="1"/>
</dbReference>
<name>A0A8X8D8A6_POPTO</name>
<dbReference type="InterPro" id="IPR050481">
    <property type="entry name" value="UDP-glycosyltransf_plant"/>
</dbReference>
<dbReference type="EMBL" id="JAAWWB010000006">
    <property type="protein sequence ID" value="KAG6781535.1"/>
    <property type="molecule type" value="Genomic_DNA"/>
</dbReference>
<evidence type="ECO:0000256" key="1">
    <source>
        <dbReference type="ARBA" id="ARBA00009995"/>
    </source>
</evidence>
<dbReference type="FunFam" id="3.40.50.2000:FF:000037">
    <property type="entry name" value="Glycosyltransferase"/>
    <property type="match status" value="1"/>
</dbReference>
<keyword evidence="5" id="KW-1185">Reference proteome</keyword>
<dbReference type="Proteomes" id="UP000886885">
    <property type="component" value="Chromosome 3D"/>
</dbReference>
<dbReference type="PANTHER" id="PTHR48049">
    <property type="entry name" value="GLYCOSYLTRANSFERASE"/>
    <property type="match status" value="1"/>
</dbReference>
<evidence type="ECO:0000313" key="5">
    <source>
        <dbReference type="Proteomes" id="UP000886885"/>
    </source>
</evidence>
<sequence length="548" mass="61204">MQSSVLTAILCCKNPKPISPTEILSSSTPLSSLLSSSFKFLLFSVSLLATAILCNAQALSLCFVVAVNFSLDLSFMEDGNRLQVVMFPWLATGHLIPFLRLSKLLAEKGHKIYFVSTPRNLNRLPKIPKRLSSEIVLVSFPFPHVPNLPSNAESSTDVPYTKQQLLKKGFDLLEPPLTTFLESSKPDWIFYDYASHWLPSVAARLGISCAFFSLFTAACLSNIGPPSTLMNNGDPRSKAEDFTVVPKWIPFESDLVYRLHEVAKYVEKTEEDETGPSDSIRFGFAAGRSDVVIIRSSPEFEPEWFNLLRDQLYKKPIIPVGFLPPIVEHNEEDDDIDGHKRGNIKEWLDKQKANSVVYVALGTEASLSGEELKELALGLENSTLPFFWVLNKMPGSTKNALDMLPDGFQERVKNRGIVHGGWAPQVKILSHDSVGGFMTHCGWNSIIEGLTFGRVLILLPILNDQGLNSRLLHGKKLGLEIPRKEQDGSFTWASVAESMRTAMVDDSGVSWRNRAREIRCLFGDVDRNNCFVARLINYLTENKKARVP</sequence>
<comment type="similarity">
    <text evidence="1">Belongs to the UDP-glycosyltransferase family.</text>
</comment>
<dbReference type="AlphaFoldDB" id="A0A8X8D8A6"/>
<dbReference type="Pfam" id="PF00201">
    <property type="entry name" value="UDPGT"/>
    <property type="match status" value="1"/>
</dbReference>
<evidence type="ECO:0000313" key="4">
    <source>
        <dbReference type="EMBL" id="KAG6781535.1"/>
    </source>
</evidence>
<keyword evidence="2" id="KW-0328">Glycosyltransferase</keyword>
<accession>A0A8X8D8A6</accession>
<dbReference type="CDD" id="cd03784">
    <property type="entry name" value="GT1_Gtf-like"/>
    <property type="match status" value="1"/>
</dbReference>
<dbReference type="OrthoDB" id="5835829at2759"/>
<proteinExistence type="inferred from homology"/>
<reference evidence="4" key="1">
    <citation type="journal article" date="2020" name="bioRxiv">
        <title>Hybrid origin of Populus tomentosa Carr. identified through genome sequencing and phylogenomic analysis.</title>
        <authorList>
            <person name="An X."/>
            <person name="Gao K."/>
            <person name="Chen Z."/>
            <person name="Li J."/>
            <person name="Yang X."/>
            <person name="Yang X."/>
            <person name="Zhou J."/>
            <person name="Guo T."/>
            <person name="Zhao T."/>
            <person name="Huang S."/>
            <person name="Miao D."/>
            <person name="Khan W.U."/>
            <person name="Rao P."/>
            <person name="Ye M."/>
            <person name="Lei B."/>
            <person name="Liao W."/>
            <person name="Wang J."/>
            <person name="Ji L."/>
            <person name="Li Y."/>
            <person name="Guo B."/>
            <person name="Mustafa N.S."/>
            <person name="Li S."/>
            <person name="Yun Q."/>
            <person name="Keller S.R."/>
            <person name="Mao J."/>
            <person name="Zhang R."/>
            <person name="Strauss S.H."/>
        </authorList>
    </citation>
    <scope>NUCLEOTIDE SEQUENCE</scope>
    <source>
        <strain evidence="4">GM15</strain>
        <tissue evidence="4">Leaf</tissue>
    </source>
</reference>
<keyword evidence="3" id="KW-0808">Transferase</keyword>
<dbReference type="PANTHER" id="PTHR48049:SF138">
    <property type="entry name" value="UDP-GLYCOSYLTRANSFERASE 91C1"/>
    <property type="match status" value="1"/>
</dbReference>
<comment type="caution">
    <text evidence="4">The sequence shown here is derived from an EMBL/GenBank/DDBJ whole genome shotgun (WGS) entry which is preliminary data.</text>
</comment>
<gene>
    <name evidence="4" type="ORF">POTOM_014446</name>
</gene>
<organism evidence="4 5">
    <name type="scientific">Populus tomentosa</name>
    <name type="common">Chinese white poplar</name>
    <dbReference type="NCBI Taxonomy" id="118781"/>
    <lineage>
        <taxon>Eukaryota</taxon>
        <taxon>Viridiplantae</taxon>
        <taxon>Streptophyta</taxon>
        <taxon>Embryophyta</taxon>
        <taxon>Tracheophyta</taxon>
        <taxon>Spermatophyta</taxon>
        <taxon>Magnoliopsida</taxon>
        <taxon>eudicotyledons</taxon>
        <taxon>Gunneridae</taxon>
        <taxon>Pentapetalae</taxon>
        <taxon>rosids</taxon>
        <taxon>fabids</taxon>
        <taxon>Malpighiales</taxon>
        <taxon>Salicaceae</taxon>
        <taxon>Saliceae</taxon>
        <taxon>Populus</taxon>
    </lineage>
</organism>
<evidence type="ECO:0000256" key="3">
    <source>
        <dbReference type="ARBA" id="ARBA00022679"/>
    </source>
</evidence>